<dbReference type="Gene3D" id="3.40.50.410">
    <property type="entry name" value="von Willebrand factor, type A domain"/>
    <property type="match status" value="1"/>
</dbReference>
<dbReference type="GO" id="GO:0016887">
    <property type="term" value="F:ATP hydrolysis activity"/>
    <property type="evidence" value="ECO:0007669"/>
    <property type="project" value="RHEA"/>
</dbReference>
<evidence type="ECO:0000256" key="6">
    <source>
        <dbReference type="ARBA" id="ARBA00021792"/>
    </source>
</evidence>
<comment type="subunit">
    <text evidence="4">Heterodimer of Ku70 and Ku80.</text>
</comment>
<dbReference type="InterPro" id="IPR036465">
    <property type="entry name" value="vWFA_dom_sf"/>
</dbReference>
<dbReference type="InterPro" id="IPR016194">
    <property type="entry name" value="SPOC-like_C_dom_sf"/>
</dbReference>
<comment type="catalytic activity">
    <reaction evidence="19 20">
        <text>ATP + H2O = ADP + phosphate + H(+)</text>
        <dbReference type="Rhea" id="RHEA:13065"/>
        <dbReference type="ChEBI" id="CHEBI:15377"/>
        <dbReference type="ChEBI" id="CHEBI:15378"/>
        <dbReference type="ChEBI" id="CHEBI:30616"/>
        <dbReference type="ChEBI" id="CHEBI:43474"/>
        <dbReference type="ChEBI" id="CHEBI:456216"/>
        <dbReference type="EC" id="3.6.4.12"/>
    </reaction>
</comment>
<sequence>MADKEATVYVIDVGKSMGRRRHGRPVSDLEWAMQYVWDKITTTVATGRKTATIGVVGLRTDETSNDLQDDDSYSHISVFQEIGQVLMPDLRKLRDLIKPSNTDEGDAISSLVVAIQMITTYTKKLKYRRKIILVTNGEGSMSTDGLDEIVKKLKSDSIELVVLGVDFDDPEFGVKEEDKNPAKAENEAVLRGLVDSCDGVYGTLQQAILELDTPRVKVVRGIPSFRGELRLGNPEEYSSALRIPVERYYRTYVAKPPTASSFVLRSDAAAGQEGAENALTSVRNARTYHVSDESAPGGKRDVEREDLAKGYEYGRTAVHISESDENITKLQTNPGLEIIGFIQSDHYDRYMHMSTSNVIIAQKANEKAILALSSFIHALFELDCYAVARLVTKDNKPPLIVLLAPSIEADFECLLEVQLPFAEDVRSYRFPPLDKVVTVSGKTVKEHRHLPSDELLNAMSKYVDSMELVDKDENGEPVDSLAPRLEDSYSPLLHRIEQAIRWRAIHPNEPLPPPSEKLTQLSRPPADLQARAKKYLDRVIAAADVKKVPPKAKGRKRNREADKPLSGLDVDELLRREKRAKISANNAIPEFKQSLVNAETIDAVRDAVSQMESIIENHIRSSFGDANYDRVIEELGVLREELIAYEEPDLYNDFLRRLKDKILNEELGGDRRELWWLVRRQRVGLIDKKASERVEVTEQEARESIIAICLHSHR</sequence>
<dbReference type="PANTHER" id="PTHR12604:SF4">
    <property type="entry name" value="X-RAY REPAIR CROSS-COMPLEMENTING PROTEIN 5"/>
    <property type="match status" value="1"/>
</dbReference>
<dbReference type="InterPro" id="IPR005161">
    <property type="entry name" value="Ku_N"/>
</dbReference>
<evidence type="ECO:0000256" key="3">
    <source>
        <dbReference type="ARBA" id="ARBA00007726"/>
    </source>
</evidence>
<keyword evidence="13" id="KW-0779">Telomere</keyword>
<dbReference type="GO" id="GO:0003690">
    <property type="term" value="F:double-stranded DNA binding"/>
    <property type="evidence" value="ECO:0007669"/>
    <property type="project" value="TreeGrafter"/>
</dbReference>
<evidence type="ECO:0000256" key="10">
    <source>
        <dbReference type="ARBA" id="ARBA00022801"/>
    </source>
</evidence>
<keyword evidence="15 20" id="KW-0233">DNA recombination</keyword>
<dbReference type="SUPFAM" id="SSF53300">
    <property type="entry name" value="vWA-like"/>
    <property type="match status" value="1"/>
</dbReference>
<dbReference type="InterPro" id="IPR024193">
    <property type="entry name" value="Ku80"/>
</dbReference>
<keyword evidence="8 20" id="KW-0547">Nucleotide-binding</keyword>
<dbReference type="GO" id="GO:0003678">
    <property type="term" value="F:DNA helicase activity"/>
    <property type="evidence" value="ECO:0007669"/>
    <property type="project" value="UniProtKB-EC"/>
</dbReference>
<dbReference type="Proteomes" id="UP000053958">
    <property type="component" value="Unassembled WGS sequence"/>
</dbReference>
<keyword evidence="7" id="KW-0158">Chromosome</keyword>
<evidence type="ECO:0000256" key="14">
    <source>
        <dbReference type="ARBA" id="ARBA00023125"/>
    </source>
</evidence>
<keyword evidence="17 20" id="KW-0539">Nucleus</keyword>
<comment type="similarity">
    <text evidence="3 20">Belongs to the ku80 family.</text>
</comment>
<evidence type="ECO:0000256" key="11">
    <source>
        <dbReference type="ARBA" id="ARBA00022806"/>
    </source>
</evidence>
<dbReference type="InterPro" id="IPR014893">
    <property type="entry name" value="Ku_PK_bind"/>
</dbReference>
<evidence type="ECO:0000313" key="22">
    <source>
        <dbReference type="EMBL" id="KKA18935.1"/>
    </source>
</evidence>
<evidence type="ECO:0000256" key="7">
    <source>
        <dbReference type="ARBA" id="ARBA00022454"/>
    </source>
</evidence>
<keyword evidence="9 20" id="KW-0227">DNA damage</keyword>
<comment type="subcellular location">
    <subcellularLocation>
        <location evidence="2">Chromosome</location>
        <location evidence="2">Telomere</location>
    </subcellularLocation>
    <subcellularLocation>
        <location evidence="1 20">Nucleus</location>
    </subcellularLocation>
</comment>
<dbReference type="PIRSF" id="PIRSF016570">
    <property type="entry name" value="Ku80"/>
    <property type="match status" value="1"/>
</dbReference>
<dbReference type="FunFam" id="2.40.290.10:FF:000008">
    <property type="entry name" value="ATP-dependent DNA helicase II subunit 2"/>
    <property type="match status" value="1"/>
</dbReference>
<dbReference type="FunFam" id="1.25.40.240:FF:000002">
    <property type="entry name" value="ATP-dependent DNA helicase II subunit 2"/>
    <property type="match status" value="1"/>
</dbReference>
<reference evidence="22 23" key="1">
    <citation type="submission" date="2015-04" db="EMBL/GenBank/DDBJ databases">
        <authorList>
            <person name="Heijne W.H."/>
            <person name="Fedorova N.D."/>
            <person name="Nierman W.C."/>
            <person name="Vollebregt A.W."/>
            <person name="Zhao Z."/>
            <person name="Wu L."/>
            <person name="Kumar M."/>
            <person name="Stam H."/>
            <person name="van den Berg M.A."/>
            <person name="Pel H.J."/>
        </authorList>
    </citation>
    <scope>NUCLEOTIDE SEQUENCE [LARGE SCALE GENOMIC DNA]</scope>
    <source>
        <strain evidence="22 23">CBS 393.64</strain>
    </source>
</reference>
<evidence type="ECO:0000259" key="21">
    <source>
        <dbReference type="PROSITE" id="PS50234"/>
    </source>
</evidence>
<dbReference type="SMART" id="SM00559">
    <property type="entry name" value="Ku78"/>
    <property type="match status" value="1"/>
</dbReference>
<dbReference type="RefSeq" id="XP_013325547.1">
    <property type="nucleotide sequence ID" value="XM_013470093.1"/>
</dbReference>
<dbReference type="OrthoDB" id="30826at2759"/>
<dbReference type="AlphaFoldDB" id="A0A0F4YLE5"/>
<evidence type="ECO:0000256" key="16">
    <source>
        <dbReference type="ARBA" id="ARBA00023204"/>
    </source>
</evidence>
<dbReference type="Pfam" id="PF02735">
    <property type="entry name" value="Ku"/>
    <property type="match status" value="1"/>
</dbReference>
<proteinExistence type="inferred from homology"/>
<dbReference type="FunFam" id="1.10.1600.10:FF:000002">
    <property type="entry name" value="X-ray repair cross-complementing protein 5"/>
    <property type="match status" value="1"/>
</dbReference>
<evidence type="ECO:0000256" key="20">
    <source>
        <dbReference type="PIRNR" id="PIRNR016570"/>
    </source>
</evidence>
<dbReference type="SUPFAM" id="SSF101420">
    <property type="entry name" value="C-terminal domain of Ku80"/>
    <property type="match status" value="1"/>
</dbReference>
<dbReference type="GO" id="GO:0006303">
    <property type="term" value="P:double-strand break repair via nonhomologous end joining"/>
    <property type="evidence" value="ECO:0007669"/>
    <property type="project" value="EnsemblFungi"/>
</dbReference>
<gene>
    <name evidence="22" type="ORF">T310_7104</name>
</gene>
<keyword evidence="11 20" id="KW-0347">Helicase</keyword>
<protein>
    <recommendedName>
        <fullName evidence="6 20">ATP-dependent DNA helicase II subunit 2</fullName>
        <ecNumber evidence="5 20">3.6.4.12</ecNumber>
    </recommendedName>
</protein>
<dbReference type="InterPro" id="IPR036494">
    <property type="entry name" value="Ku_C_sf"/>
</dbReference>
<dbReference type="GO" id="GO:0003684">
    <property type="term" value="F:damaged DNA binding"/>
    <property type="evidence" value="ECO:0007669"/>
    <property type="project" value="InterPro"/>
</dbReference>
<name>A0A0F4YLE5_RASE3</name>
<keyword evidence="16 20" id="KW-0234">DNA repair</keyword>
<evidence type="ECO:0000256" key="9">
    <source>
        <dbReference type="ARBA" id="ARBA00022763"/>
    </source>
</evidence>
<evidence type="ECO:0000256" key="8">
    <source>
        <dbReference type="ARBA" id="ARBA00022741"/>
    </source>
</evidence>
<keyword evidence="14 20" id="KW-0238">DNA-binding</keyword>
<evidence type="ECO:0000256" key="19">
    <source>
        <dbReference type="ARBA" id="ARBA00047995"/>
    </source>
</evidence>
<evidence type="ECO:0000256" key="1">
    <source>
        <dbReference type="ARBA" id="ARBA00004123"/>
    </source>
</evidence>
<accession>A0A0F4YLE5</accession>
<dbReference type="InterPro" id="IPR006164">
    <property type="entry name" value="DNA_bd_Ku70/Ku80"/>
</dbReference>
<dbReference type="PROSITE" id="PS50234">
    <property type="entry name" value="VWFA"/>
    <property type="match status" value="1"/>
</dbReference>
<dbReference type="FunFam" id="3.40.50.410:FF:000073">
    <property type="entry name" value="ATP-dependent DNA helicase II subunit 2"/>
    <property type="match status" value="1"/>
</dbReference>
<organism evidence="22 23">
    <name type="scientific">Rasamsonia emersonii (strain ATCC 16479 / CBS 393.64 / IMI 116815)</name>
    <dbReference type="NCBI Taxonomy" id="1408163"/>
    <lineage>
        <taxon>Eukaryota</taxon>
        <taxon>Fungi</taxon>
        <taxon>Dikarya</taxon>
        <taxon>Ascomycota</taxon>
        <taxon>Pezizomycotina</taxon>
        <taxon>Eurotiomycetes</taxon>
        <taxon>Eurotiomycetidae</taxon>
        <taxon>Eurotiales</taxon>
        <taxon>Trichocomaceae</taxon>
        <taxon>Rasamsonia</taxon>
    </lineage>
</organism>
<evidence type="ECO:0000256" key="5">
    <source>
        <dbReference type="ARBA" id="ARBA00012551"/>
    </source>
</evidence>
<dbReference type="GO" id="GO:0042162">
    <property type="term" value="F:telomeric DNA binding"/>
    <property type="evidence" value="ECO:0007669"/>
    <property type="project" value="EnsemblFungi"/>
</dbReference>
<dbReference type="EC" id="3.6.4.12" evidence="5 20"/>
<dbReference type="Pfam" id="PF03731">
    <property type="entry name" value="Ku_N"/>
    <property type="match status" value="1"/>
</dbReference>
<dbReference type="GO" id="GO:0000723">
    <property type="term" value="P:telomere maintenance"/>
    <property type="evidence" value="ECO:0007669"/>
    <property type="project" value="EnsemblFungi"/>
</dbReference>
<dbReference type="Gene3D" id="1.25.40.240">
    <property type="entry name" value="Ku, C-terminal domain"/>
    <property type="match status" value="1"/>
</dbReference>
<evidence type="ECO:0000313" key="23">
    <source>
        <dbReference type="Proteomes" id="UP000053958"/>
    </source>
</evidence>
<evidence type="ECO:0000256" key="13">
    <source>
        <dbReference type="ARBA" id="ARBA00022895"/>
    </source>
</evidence>
<comment type="function">
    <text evidence="18">Single-stranded DNA-dependent ATP-dependent helicase. Involved in non-homologous end joining (NHEJ) DNA double strand break repair. DNA-binding is sequence-independent but has a high affinity to nicks in double-stranded DNA and to the ends of duplex DNA. Binds to naturally occurring chromosomal ends, and therefore provides chromosomal end protection. Required also for telomere recombination to repair telomeric ends in the absence of telomerase. KU70, of the KU70/KU80 heterodimer, binds to the stem loop of TLC1, the RNA component of telomerase. Involved in telomere maintenance. Interacts with telomeric repeats and subtelomeric sequences thereby controlling telomere length and protecting against subtelomeric rearrangement. Maintains telomeric chromatin, which is involved in silencing the expression of genes located at the telomere. Required for mating-type switching.</text>
</comment>
<evidence type="ECO:0000256" key="2">
    <source>
        <dbReference type="ARBA" id="ARBA00004574"/>
    </source>
</evidence>
<dbReference type="InterPro" id="IPR002035">
    <property type="entry name" value="VWF_A"/>
</dbReference>
<evidence type="ECO:0000256" key="15">
    <source>
        <dbReference type="ARBA" id="ARBA00023172"/>
    </source>
</evidence>
<feature type="domain" description="VWFA" evidence="21">
    <location>
        <begin position="6"/>
        <end position="165"/>
    </location>
</feature>
<evidence type="ECO:0000256" key="4">
    <source>
        <dbReference type="ARBA" id="ARBA00011584"/>
    </source>
</evidence>
<keyword evidence="23" id="KW-1185">Reference proteome</keyword>
<dbReference type="CDD" id="cd00873">
    <property type="entry name" value="KU80"/>
    <property type="match status" value="1"/>
</dbReference>
<dbReference type="Gene3D" id="2.40.290.10">
    <property type="match status" value="1"/>
</dbReference>
<comment type="caution">
    <text evidence="22">The sequence shown here is derived from an EMBL/GenBank/DDBJ whole genome shotgun (WGS) entry which is preliminary data.</text>
</comment>
<dbReference type="GO" id="GO:0043564">
    <property type="term" value="C:Ku70:Ku80 complex"/>
    <property type="evidence" value="ECO:0007669"/>
    <property type="project" value="InterPro"/>
</dbReference>
<evidence type="ECO:0000256" key="17">
    <source>
        <dbReference type="ARBA" id="ARBA00023242"/>
    </source>
</evidence>
<dbReference type="Gene3D" id="1.10.1600.10">
    <property type="match status" value="1"/>
</dbReference>
<keyword evidence="12 20" id="KW-0067">ATP-binding</keyword>
<dbReference type="GO" id="GO:0140445">
    <property type="term" value="C:chromosome, telomeric repeat region"/>
    <property type="evidence" value="ECO:0007669"/>
    <property type="project" value="EnsemblFungi"/>
</dbReference>
<dbReference type="EMBL" id="LASV01000400">
    <property type="protein sequence ID" value="KKA18935.1"/>
    <property type="molecule type" value="Genomic_DNA"/>
</dbReference>
<dbReference type="STRING" id="1408163.A0A0F4YLE5"/>
<dbReference type="PANTHER" id="PTHR12604">
    <property type="entry name" value="KU AUTOANTIGEN DNA HELICASE"/>
    <property type="match status" value="1"/>
</dbReference>
<dbReference type="GeneID" id="25319380"/>
<dbReference type="Pfam" id="PF08785">
    <property type="entry name" value="Ku_PK_bind"/>
    <property type="match status" value="1"/>
</dbReference>
<evidence type="ECO:0000256" key="18">
    <source>
        <dbReference type="ARBA" id="ARBA00024890"/>
    </source>
</evidence>
<dbReference type="SUPFAM" id="SSF100939">
    <property type="entry name" value="SPOC domain-like"/>
    <property type="match status" value="1"/>
</dbReference>
<evidence type="ECO:0000256" key="12">
    <source>
        <dbReference type="ARBA" id="ARBA00022840"/>
    </source>
</evidence>
<keyword evidence="10 20" id="KW-0378">Hydrolase</keyword>
<dbReference type="GO" id="GO:0006310">
    <property type="term" value="P:DNA recombination"/>
    <property type="evidence" value="ECO:0007669"/>
    <property type="project" value="UniProtKB-KW"/>
</dbReference>
<dbReference type="GO" id="GO:0005524">
    <property type="term" value="F:ATP binding"/>
    <property type="evidence" value="ECO:0007669"/>
    <property type="project" value="UniProtKB-UniRule"/>
</dbReference>